<evidence type="ECO:0000256" key="1">
    <source>
        <dbReference type="ARBA" id="ARBA00022605"/>
    </source>
</evidence>
<name>A0A0Y9ZPC2_PLABE</name>
<dbReference type="VEuPathDB" id="PlasmoDB:PBANKA_1339200"/>
<dbReference type="InterPro" id="IPR014729">
    <property type="entry name" value="Rossmann-like_a/b/a_fold"/>
</dbReference>
<keyword evidence="1" id="KW-0028">Amino-acid biosynthesis</keyword>
<dbReference type="InterPro" id="IPR001962">
    <property type="entry name" value="Asn_synthase"/>
</dbReference>
<evidence type="ECO:0008006" key="7">
    <source>
        <dbReference type="Google" id="ProtNLM"/>
    </source>
</evidence>
<dbReference type="CDD" id="cd01991">
    <property type="entry name" value="Asn_synthase_B_C"/>
    <property type="match status" value="1"/>
</dbReference>
<gene>
    <name evidence="5" type="ORF">PBK173_000400100</name>
</gene>
<feature type="coiled-coil region" evidence="4">
    <location>
        <begin position="794"/>
        <end position="828"/>
    </location>
</feature>
<organism evidence="5 6">
    <name type="scientific">Plasmodium berghei</name>
    <dbReference type="NCBI Taxonomy" id="5821"/>
    <lineage>
        <taxon>Eukaryota</taxon>
        <taxon>Sar</taxon>
        <taxon>Alveolata</taxon>
        <taxon>Apicomplexa</taxon>
        <taxon>Aconoidasida</taxon>
        <taxon>Haemosporida</taxon>
        <taxon>Plasmodiidae</taxon>
        <taxon>Plasmodium</taxon>
        <taxon>Plasmodium (Vinckeia)</taxon>
    </lineage>
</organism>
<dbReference type="AlphaFoldDB" id="A0A0Y9ZPC2"/>
<protein>
    <recommendedName>
        <fullName evidence="7">Asparagine synthase</fullName>
    </recommendedName>
</protein>
<evidence type="ECO:0000313" key="5">
    <source>
        <dbReference type="EMBL" id="CXI98472.1"/>
    </source>
</evidence>
<dbReference type="Gene3D" id="3.40.50.620">
    <property type="entry name" value="HUPs"/>
    <property type="match status" value="1"/>
</dbReference>
<evidence type="ECO:0000256" key="2">
    <source>
        <dbReference type="ARBA" id="ARBA00022888"/>
    </source>
</evidence>
<evidence type="ECO:0000256" key="4">
    <source>
        <dbReference type="SAM" id="Coils"/>
    </source>
</evidence>
<sequence length="1114" mass="133260">MRNFLVRISGGNEKVCNKIAKIFSDHFLEQNNVDLDNKKDKYILTEKYVETFLIPHLYKQNSHNDLYSVNCELDMPTGSLSSNKINIHLYGSQIYFENIENTSYQQVENKNDNDNNTSSIKAYKIKNKNILLIHGFFNYRNNGQNDKFEINKNKDNCVKGLYNYIKNSGNIKTNLKDCLKNIEGSFVLIYIEYEKDKQINMYFFNDQFGMKSFIYFYEQTSLILTNMYNPFIHYNFNYININKNEYIFNDNSINKYVNLFENSNHLIYDKEKCLNFDQKYDKGNIPINDKIGINITPYNIYKIYFRKNCEVLFEKIKKDNCIYTEEYQWDDKQIPLKDSFENIINFLKKNIFLFSNTNHELEISQLNIIIEMLCNQIKDNPKNQEFFQHILSEIKLNNIFVNLYLKLLNSVIKRKIQIFLNSNNSQKKQNDINSCTYKNNTQSSFSNKSIAILFSGSVDSMLLSIITIHNFFSIYKNGYIELINICFDENAIDRYTCLISYEHINKMFPEYDIRLLLIDVQPQDLIKYEKIIYFIMAPNNSIMDYNISSALFFSNIKNGYIFSPNFFSTLDWKCIKKKVLPFLNINMEKEDLKKLKTQKENGYTINLNKEMKENKSNNKCSICEFKMNFNCVHKSCSLCCRKLRYIYYKEYFLKKNINNEEINRNYIIHYIENSTFQTKNISSINNNIQNQNDKNKYTGMYQIHVDPKTGKDIIYLFVKKKKVLINFDIYYNCIVHKERLYNYQEIDNLFINFNKELRKMNKTKENSLINVHENDNTKIEQNNPDLCLNNDFVNNFIQIEKANLNSNNKNSEEQIRNLLCKKTKTEKNKNNNNKIYLNNDIKHEEDNLKYLSKELYIKCNGLVLSKTEKQKETNCYCKHRMLIIGSGADELYGGYYRQNNKIQENGNLKKINYKLKEMIKDIKRLWIRNLYRDDRIITYANNCEQYVFYPYLDINLINFLFSIPFQIVEKPINIINLCENKNNNLIYSQINEKLINNDKNNIEIKFNYLLNNLDEHYKLYTSINNYKISKWILRMSIYFLKFKNVMFFKKKAIQFGSKAKHISKYMDDFILSYIHENKEIQYYKEEKKKKKKGDDQYTLICIGNMPIQNQSNKD</sequence>
<dbReference type="PANTHER" id="PTHR45937">
    <property type="entry name" value="ASPARAGINE SYNTHETASE DOMAIN-CONTAINING PROTEIN 1"/>
    <property type="match status" value="1"/>
</dbReference>
<evidence type="ECO:0000313" key="6">
    <source>
        <dbReference type="Proteomes" id="UP000069549"/>
    </source>
</evidence>
<dbReference type="SUPFAM" id="SSF52402">
    <property type="entry name" value="Adenine nucleotide alpha hydrolases-like"/>
    <property type="match status" value="1"/>
</dbReference>
<dbReference type="GO" id="GO:0006529">
    <property type="term" value="P:asparagine biosynthetic process"/>
    <property type="evidence" value="ECO:0007669"/>
    <property type="project" value="UniProtKB-KW"/>
</dbReference>
<evidence type="ECO:0000256" key="3">
    <source>
        <dbReference type="ARBA" id="ARBA00022962"/>
    </source>
</evidence>
<keyword evidence="4" id="KW-0175">Coiled coil</keyword>
<keyword evidence="2" id="KW-0061">Asparagine biosynthesis</keyword>
<dbReference type="GO" id="GO:0004066">
    <property type="term" value="F:asparagine synthase (glutamine-hydrolyzing) activity"/>
    <property type="evidence" value="ECO:0007669"/>
    <property type="project" value="InterPro"/>
</dbReference>
<dbReference type="EMBL" id="LT160033">
    <property type="protein sequence ID" value="CXI98472.1"/>
    <property type="molecule type" value="Genomic_DNA"/>
</dbReference>
<dbReference type="Proteomes" id="UP000069549">
    <property type="component" value="Chromosome 13"/>
</dbReference>
<accession>A0A0Y9ZPC2</accession>
<dbReference type="InterPro" id="IPR051857">
    <property type="entry name" value="Asn_synthetase_domain"/>
</dbReference>
<proteinExistence type="predicted"/>
<dbReference type="PANTHER" id="PTHR45937:SF1">
    <property type="entry name" value="ASPARAGINE SYNTHETASE DOMAIN-CONTAINING PROTEIN 1"/>
    <property type="match status" value="1"/>
</dbReference>
<reference evidence="5 6" key="1">
    <citation type="submission" date="2016-02" db="EMBL/GenBank/DDBJ databases">
        <authorList>
            <consortium name="Pathogen Informatics"/>
        </authorList>
    </citation>
    <scope>NUCLEOTIDE SEQUENCE [LARGE SCALE GENOMIC DNA]</scope>
    <source>
        <strain evidence="5 6">K173</strain>
    </source>
</reference>
<keyword evidence="3" id="KW-0315">Glutamine amidotransferase</keyword>